<evidence type="ECO:0000313" key="9">
    <source>
        <dbReference type="EMBL" id="ELT96589.1"/>
    </source>
</evidence>
<dbReference type="InterPro" id="IPR001494">
    <property type="entry name" value="Importin-beta_N"/>
</dbReference>
<dbReference type="Pfam" id="PF08389">
    <property type="entry name" value="Xpo1"/>
    <property type="match status" value="1"/>
</dbReference>
<dbReference type="Pfam" id="PF08767">
    <property type="entry name" value="CRM1_C"/>
    <property type="match status" value="1"/>
</dbReference>
<dbReference type="PANTHER" id="PTHR11223:SF2">
    <property type="entry name" value="EXPORTIN-1"/>
    <property type="match status" value="1"/>
</dbReference>
<evidence type="ECO:0000256" key="1">
    <source>
        <dbReference type="ARBA" id="ARBA00004123"/>
    </source>
</evidence>
<dbReference type="FunFam" id="1.25.10.10:FF:001255">
    <property type="entry name" value="Exportin 1"/>
    <property type="match status" value="1"/>
</dbReference>
<evidence type="ECO:0000256" key="3">
    <source>
        <dbReference type="ARBA" id="ARBA00022448"/>
    </source>
</evidence>
<dbReference type="OMA" id="WAFKHNN"/>
<reference evidence="11" key="1">
    <citation type="submission" date="2012-12" db="EMBL/GenBank/DDBJ databases">
        <authorList>
            <person name="Hellsten U."/>
            <person name="Grimwood J."/>
            <person name="Chapman J.A."/>
            <person name="Shapiro H."/>
            <person name="Aerts A."/>
            <person name="Otillar R.P."/>
            <person name="Terry A.Y."/>
            <person name="Boore J.L."/>
            <person name="Simakov O."/>
            <person name="Marletaz F."/>
            <person name="Cho S.-J."/>
            <person name="Edsinger-Gonzales E."/>
            <person name="Havlak P."/>
            <person name="Kuo D.-H."/>
            <person name="Larsson T."/>
            <person name="Lv J."/>
            <person name="Arendt D."/>
            <person name="Savage R."/>
            <person name="Osoegawa K."/>
            <person name="de Jong P."/>
            <person name="Lindberg D.R."/>
            <person name="Seaver E.C."/>
            <person name="Weisblat D.A."/>
            <person name="Putnam N.H."/>
            <person name="Grigoriev I.V."/>
            <person name="Rokhsar D.S."/>
        </authorList>
    </citation>
    <scope>NUCLEOTIDE SEQUENCE</scope>
    <source>
        <strain evidence="11">I ESC-2004</strain>
    </source>
</reference>
<dbReference type="HOGENOM" id="CLU_011906_0_0_1"/>
<dbReference type="EMBL" id="AMQN01011278">
    <property type="status" value="NOT_ANNOTATED_CDS"/>
    <property type="molecule type" value="Genomic_DNA"/>
</dbReference>
<comment type="subcellular location">
    <subcellularLocation>
        <location evidence="1">Nucleus</location>
    </subcellularLocation>
</comment>
<accession>R7TSF2</accession>
<dbReference type="GO" id="GO:0006611">
    <property type="term" value="P:protein export from nucleus"/>
    <property type="evidence" value="ECO:0007669"/>
    <property type="project" value="InterPro"/>
</dbReference>
<dbReference type="EMBL" id="KB308794">
    <property type="protein sequence ID" value="ELT96589.1"/>
    <property type="molecule type" value="Genomic_DNA"/>
</dbReference>
<keyword evidence="5" id="KW-0653">Protein transport</keyword>
<evidence type="ECO:0000256" key="2">
    <source>
        <dbReference type="ARBA" id="ARBA00009466"/>
    </source>
</evidence>
<evidence type="ECO:0000259" key="8">
    <source>
        <dbReference type="PROSITE" id="PS50166"/>
    </source>
</evidence>
<organism evidence="9">
    <name type="scientific">Capitella teleta</name>
    <name type="common">Polychaete worm</name>
    <dbReference type="NCBI Taxonomy" id="283909"/>
    <lineage>
        <taxon>Eukaryota</taxon>
        <taxon>Metazoa</taxon>
        <taxon>Spiralia</taxon>
        <taxon>Lophotrochozoa</taxon>
        <taxon>Annelida</taxon>
        <taxon>Polychaeta</taxon>
        <taxon>Sedentaria</taxon>
        <taxon>Scolecida</taxon>
        <taxon>Capitellidae</taxon>
        <taxon>Capitella</taxon>
    </lineage>
</organism>
<dbReference type="Pfam" id="PF03810">
    <property type="entry name" value="IBN_N"/>
    <property type="match status" value="1"/>
</dbReference>
<dbReference type="EnsemblMetazoa" id="CapteT219863">
    <property type="protein sequence ID" value="CapteP219863"/>
    <property type="gene ID" value="CapteG219863"/>
</dbReference>
<dbReference type="Gene3D" id="1.25.10.10">
    <property type="entry name" value="Leucine-rich Repeat Variant"/>
    <property type="match status" value="1"/>
</dbReference>
<dbReference type="InterPro" id="IPR014877">
    <property type="entry name" value="XPO1_C_dom"/>
</dbReference>
<name>R7TSF2_CAPTE</name>
<proteinExistence type="inferred from homology"/>
<gene>
    <name evidence="9" type="ORF">CAPTEDRAFT_219863</name>
</gene>
<feature type="domain" description="Importin N-terminal" evidence="8">
    <location>
        <begin position="48"/>
        <end position="114"/>
    </location>
</feature>
<dbReference type="InterPro" id="IPR011989">
    <property type="entry name" value="ARM-like"/>
</dbReference>
<dbReference type="GO" id="GO:0051028">
    <property type="term" value="P:mRNA transport"/>
    <property type="evidence" value="ECO:0007669"/>
    <property type="project" value="UniProtKB-KW"/>
</dbReference>
<keyword evidence="11" id="KW-1185">Reference proteome</keyword>
<reference evidence="10" key="3">
    <citation type="submission" date="2015-06" db="UniProtKB">
        <authorList>
            <consortium name="EnsemblMetazoa"/>
        </authorList>
    </citation>
    <scope>IDENTIFICATION</scope>
</reference>
<dbReference type="FunCoup" id="R7TSF2">
    <property type="interactions" value="2956"/>
</dbReference>
<dbReference type="InterPro" id="IPR041235">
    <property type="entry name" value="Exp1_repeat_2"/>
</dbReference>
<dbReference type="GO" id="GO:0000056">
    <property type="term" value="P:ribosomal small subunit export from nucleus"/>
    <property type="evidence" value="ECO:0007669"/>
    <property type="project" value="TreeGrafter"/>
</dbReference>
<evidence type="ECO:0000256" key="5">
    <source>
        <dbReference type="ARBA" id="ARBA00022927"/>
    </source>
</evidence>
<dbReference type="SMART" id="SM01102">
    <property type="entry name" value="CRM1_C"/>
    <property type="match status" value="1"/>
</dbReference>
<dbReference type="SMART" id="SM00913">
    <property type="entry name" value="IBN_N"/>
    <property type="match status" value="1"/>
</dbReference>
<sequence>MYRFICWLNNSVEQTSKLLDFNQKLDINLLDSVVNCLYTGQGVQQRLAQDVLTALKEHPDAWTRVDTILEYSHNQQTKYYALQILENVIKARWKVLPRPQCEGIKKYIVGLIIKTSSDAESMDKDKVYLGKLNMILVQILKYEWPKNWPTFISDIVGACKTNESLCQNNMAILKLLSEEVFEFSSGQMTQAKAKHLKDSMCSEFSHIFELCQYVLENSQNAPLVGATLDTLLRFLNWIPLGYIFQTKLITTLIYKFLNVPMFRNATLKCLTEIAAVQVSEYDDQFVQLFTLSMAQLKQMLAPTTNIKEAYKHGRDDEQNFIQNLALFLCTFLKEHKNLIEKQQELHDLLLEAMHYLILISEVEETEIFKICLEYWNALASELYRENPFGSCSPLLLSRPSQPSETPSKRQLYDSVLHKVRHLMISHMGKPQEVLVVENDQGEVVREFMKDTDAIHLYNNMRETLVYLTHLDYADTENIMTEKLHNQVNGTEFSWKSFNHLCWAIGSISGTMHEEDEKRFLVIVIKDLLVLCENSKGKDNKAIVASNIMYVVGQYPRFLRCHWKFLKTVVIKLFEFMHEAHDGIQDMACDTFIKISQKCRRHFVQVQVGEVMPFIDEILNSINTIICDLQPQQVHAFYEAVGLTIGAHTDQTQQERLIEKYMSLPNQVWDSIINQATQNVEVLKDEDAVKQLGNILKTNVRACKALGHPYVQQLGRIYLDMLNVYKVMSENVNSAIASNGESVTKQPLIKSMRTVKKETLKLISTWVSRSNDPQMVFDNFVPPLLDAVLLDYQRNVPYAREPEVLNTMATIVNKLEGHITKSIPQIFDAVFECTLDMINKNFEEYPEHRTNFFLLLQAVNSYCFPAFLSIPPAQFKLVLDSVIWAFKHTMRNVAETGLNILYQMLLNVAREYSAAQSFYQTYYTDILQHIFSVITDSSHTAGLTMQATICAHMFNLVEMNKVTVPLGPNMTPDNNMVYVQDFLANLLKTAFPHLNDTQIKVFIEGLFSFDQDIPQFKEHLRDFLVQIREFAGEDNSDLFFEERETAIHQAQEEKRKAQMMVPGIIGPHDMPEEMQD</sequence>
<dbReference type="GO" id="GO:0005737">
    <property type="term" value="C:cytoplasm"/>
    <property type="evidence" value="ECO:0007669"/>
    <property type="project" value="TreeGrafter"/>
</dbReference>
<keyword evidence="6" id="KW-0539">Nucleus</keyword>
<dbReference type="PROSITE" id="PS50166">
    <property type="entry name" value="IMPORTIN_B_NT"/>
    <property type="match status" value="1"/>
</dbReference>
<dbReference type="GO" id="GO:0031267">
    <property type="term" value="F:small GTPase binding"/>
    <property type="evidence" value="ECO:0007669"/>
    <property type="project" value="InterPro"/>
</dbReference>
<evidence type="ECO:0000256" key="6">
    <source>
        <dbReference type="ARBA" id="ARBA00023242"/>
    </source>
</evidence>
<dbReference type="PANTHER" id="PTHR11223">
    <property type="entry name" value="EXPORTIN 1/5"/>
    <property type="match status" value="1"/>
</dbReference>
<dbReference type="GO" id="GO:0000055">
    <property type="term" value="P:ribosomal large subunit export from nucleus"/>
    <property type="evidence" value="ECO:0007669"/>
    <property type="project" value="TreeGrafter"/>
</dbReference>
<dbReference type="GO" id="GO:0005634">
    <property type="term" value="C:nucleus"/>
    <property type="evidence" value="ECO:0007669"/>
    <property type="project" value="UniProtKB-SubCell"/>
</dbReference>
<dbReference type="STRING" id="283909.R7TSF2"/>
<reference evidence="9 11" key="2">
    <citation type="journal article" date="2013" name="Nature">
        <title>Insights into bilaterian evolution from three spiralian genomes.</title>
        <authorList>
            <person name="Simakov O."/>
            <person name="Marletaz F."/>
            <person name="Cho S.J."/>
            <person name="Edsinger-Gonzales E."/>
            <person name="Havlak P."/>
            <person name="Hellsten U."/>
            <person name="Kuo D.H."/>
            <person name="Larsson T."/>
            <person name="Lv J."/>
            <person name="Arendt D."/>
            <person name="Savage R."/>
            <person name="Osoegawa K."/>
            <person name="de Jong P."/>
            <person name="Grimwood J."/>
            <person name="Chapman J.A."/>
            <person name="Shapiro H."/>
            <person name="Aerts A."/>
            <person name="Otillar R.P."/>
            <person name="Terry A.Y."/>
            <person name="Boore J.L."/>
            <person name="Grigoriev I.V."/>
            <person name="Lindberg D.R."/>
            <person name="Seaver E.C."/>
            <person name="Weisblat D.A."/>
            <person name="Putnam N.H."/>
            <person name="Rokhsar D.S."/>
        </authorList>
    </citation>
    <scope>NUCLEOTIDE SEQUENCE</scope>
    <source>
        <strain evidence="9 11">I ESC-2004</strain>
    </source>
</reference>
<evidence type="ECO:0000256" key="4">
    <source>
        <dbReference type="ARBA" id="ARBA00022816"/>
    </source>
</evidence>
<dbReference type="InterPro" id="IPR041123">
    <property type="entry name" value="CRM1_repeat"/>
</dbReference>
<dbReference type="SUPFAM" id="SSF48371">
    <property type="entry name" value="ARM repeat"/>
    <property type="match status" value="2"/>
</dbReference>
<dbReference type="Pfam" id="PF18784">
    <property type="entry name" value="CRM1_repeat_2"/>
    <property type="match status" value="1"/>
</dbReference>
<dbReference type="Pfam" id="PF18787">
    <property type="entry name" value="CRM1_repeat_3"/>
    <property type="match status" value="1"/>
</dbReference>
<protein>
    <recommendedName>
        <fullName evidence="7">Exportin-1</fullName>
    </recommendedName>
</protein>
<dbReference type="InterPro" id="IPR040485">
    <property type="entry name" value="XPO1_repeat_3"/>
</dbReference>
<comment type="similarity">
    <text evidence="2">Belongs to the exportin family.</text>
</comment>
<dbReference type="AlphaFoldDB" id="R7TSF2"/>
<dbReference type="GO" id="GO:0005049">
    <property type="term" value="F:nuclear export signal receptor activity"/>
    <property type="evidence" value="ECO:0007669"/>
    <property type="project" value="InterPro"/>
</dbReference>
<dbReference type="InterPro" id="IPR013598">
    <property type="entry name" value="Exportin-1/Importin-b-like"/>
</dbReference>
<dbReference type="Pfam" id="PF18777">
    <property type="entry name" value="CRM1_repeat"/>
    <property type="match status" value="1"/>
</dbReference>
<dbReference type="InterPro" id="IPR045065">
    <property type="entry name" value="XPO1/5"/>
</dbReference>
<evidence type="ECO:0000313" key="11">
    <source>
        <dbReference type="Proteomes" id="UP000014760"/>
    </source>
</evidence>
<dbReference type="InterPro" id="IPR016024">
    <property type="entry name" value="ARM-type_fold"/>
</dbReference>
<evidence type="ECO:0000256" key="7">
    <source>
        <dbReference type="ARBA" id="ARBA00073514"/>
    </source>
</evidence>
<keyword evidence="4" id="KW-0509">mRNA transport</keyword>
<evidence type="ECO:0000313" key="10">
    <source>
        <dbReference type="EnsemblMetazoa" id="CapteP219863"/>
    </source>
</evidence>
<dbReference type="Proteomes" id="UP000014760">
    <property type="component" value="Unassembled WGS sequence"/>
</dbReference>
<keyword evidence="3" id="KW-0813">Transport</keyword>
<dbReference type="OrthoDB" id="27218at2759"/>